<dbReference type="InterPro" id="IPR029009">
    <property type="entry name" value="ASB_dom_sf"/>
</dbReference>
<dbReference type="SUPFAM" id="SSF51735">
    <property type="entry name" value="NAD(P)-binding Rossmann-fold domains"/>
    <property type="match status" value="1"/>
</dbReference>
<comment type="subunit">
    <text evidence="4">Homotetramer.</text>
</comment>
<dbReference type="PROSITE" id="PS00671">
    <property type="entry name" value="D_2_HYDROXYACID_DH_3"/>
    <property type="match status" value="1"/>
</dbReference>
<dbReference type="InterPro" id="IPR029753">
    <property type="entry name" value="D-isomer_DH_CS"/>
</dbReference>
<evidence type="ECO:0000256" key="3">
    <source>
        <dbReference type="ARBA" id="ARBA00005854"/>
    </source>
</evidence>
<reference evidence="16 17" key="2">
    <citation type="journal article" date="2012" name="Stand. Genomic Sci.">
        <title>Complete genome sequence of the moderately thermophilic mineral-sulfide-oxidizing firmicute Sulfobacillus acidophilus type strain (NAL(T)).</title>
        <authorList>
            <person name="Anderson I."/>
            <person name="Chertkov O."/>
            <person name="Chen A."/>
            <person name="Saunders E."/>
            <person name="Lapidus A."/>
            <person name="Nolan M."/>
            <person name="Lucas S."/>
            <person name="Hammon N."/>
            <person name="Deshpande S."/>
            <person name="Cheng J.F."/>
            <person name="Han C."/>
            <person name="Tapia R."/>
            <person name="Goodwin L.A."/>
            <person name="Pitluck S."/>
            <person name="Liolios K."/>
            <person name="Pagani I."/>
            <person name="Ivanova N."/>
            <person name="Mikhailova N."/>
            <person name="Pati A."/>
            <person name="Palaniappan K."/>
            <person name="Land M."/>
            <person name="Pan C."/>
            <person name="Rohde M."/>
            <person name="Pukall R."/>
            <person name="Goker M."/>
            <person name="Detter J.C."/>
            <person name="Woyke T."/>
            <person name="Bristow J."/>
            <person name="Eisen J.A."/>
            <person name="Markowitz V."/>
            <person name="Hugenholtz P."/>
            <person name="Kyrpides N.C."/>
            <person name="Klenk H.P."/>
            <person name="Mavromatis K."/>
        </authorList>
    </citation>
    <scope>NUCLEOTIDE SEQUENCE [LARGE SCALE GENOMIC DNA]</scope>
    <source>
        <strain evidence="17">ATCC 700253 / DSM 10332 / NAL</strain>
    </source>
</reference>
<dbReference type="Pfam" id="PF00389">
    <property type="entry name" value="2-Hacid_dh"/>
    <property type="match status" value="1"/>
</dbReference>
<evidence type="ECO:0000256" key="2">
    <source>
        <dbReference type="ARBA" id="ARBA00005216"/>
    </source>
</evidence>
<comment type="catalytic activity">
    <reaction evidence="13 14">
        <text>(2R)-3-phosphoglycerate + NAD(+) = 3-phosphooxypyruvate + NADH + H(+)</text>
        <dbReference type="Rhea" id="RHEA:12641"/>
        <dbReference type="ChEBI" id="CHEBI:15378"/>
        <dbReference type="ChEBI" id="CHEBI:18110"/>
        <dbReference type="ChEBI" id="CHEBI:57540"/>
        <dbReference type="ChEBI" id="CHEBI:57945"/>
        <dbReference type="ChEBI" id="CHEBI:58272"/>
        <dbReference type="EC" id="1.1.1.95"/>
    </reaction>
</comment>
<keyword evidence="10 14" id="KW-0520">NAD</keyword>
<dbReference type="InterPro" id="IPR045865">
    <property type="entry name" value="ACT-like_dom_sf"/>
</dbReference>
<dbReference type="Proteomes" id="UP000005439">
    <property type="component" value="Chromosome"/>
</dbReference>
<gene>
    <name evidence="16" type="ordered locus">Sulac_0944</name>
</gene>
<dbReference type="NCBIfam" id="TIGR01327">
    <property type="entry name" value="PGDH"/>
    <property type="match status" value="1"/>
</dbReference>
<dbReference type="InterPro" id="IPR002912">
    <property type="entry name" value="ACT_dom"/>
</dbReference>
<evidence type="ECO:0000256" key="13">
    <source>
        <dbReference type="ARBA" id="ARBA00048731"/>
    </source>
</evidence>
<comment type="pathway">
    <text evidence="2 14">Amino-acid biosynthesis; L-serine biosynthesis; L-serine from 3-phospho-D-glycerate: step 1/3.</text>
</comment>
<dbReference type="STRING" id="679936.Sulac_0944"/>
<evidence type="ECO:0000256" key="9">
    <source>
        <dbReference type="ARBA" id="ARBA00023002"/>
    </source>
</evidence>
<dbReference type="CDD" id="cd12173">
    <property type="entry name" value="PGDH_4"/>
    <property type="match status" value="1"/>
</dbReference>
<dbReference type="Pfam" id="PF02826">
    <property type="entry name" value="2-Hacid_dh_C"/>
    <property type="match status" value="1"/>
</dbReference>
<dbReference type="InterPro" id="IPR006139">
    <property type="entry name" value="D-isomer_2_OHA_DH_cat_dom"/>
</dbReference>
<proteinExistence type="inferred from homology"/>
<protein>
    <recommendedName>
        <fullName evidence="5 14">D-3-phosphoglycerate dehydrogenase</fullName>
        <ecNumber evidence="14">1.1.1.95</ecNumber>
    </recommendedName>
</protein>
<dbReference type="SUPFAM" id="SSF52283">
    <property type="entry name" value="Formate/glycerate dehydrogenase catalytic domain-like"/>
    <property type="match status" value="1"/>
</dbReference>
<keyword evidence="11 14" id="KW-0718">Serine biosynthesis</keyword>
<evidence type="ECO:0000256" key="11">
    <source>
        <dbReference type="ARBA" id="ARBA00023299"/>
    </source>
</evidence>
<reference evidence="17" key="1">
    <citation type="submission" date="2011-12" db="EMBL/GenBank/DDBJ databases">
        <title>The complete genome of chromosome of Sulfobacillus acidophilus DSM 10332.</title>
        <authorList>
            <person name="Lucas S."/>
            <person name="Han J."/>
            <person name="Lapidus A."/>
            <person name="Bruce D."/>
            <person name="Goodwin L."/>
            <person name="Pitluck S."/>
            <person name="Peters L."/>
            <person name="Kyrpides N."/>
            <person name="Mavromatis K."/>
            <person name="Ivanova N."/>
            <person name="Mikhailova N."/>
            <person name="Chertkov O."/>
            <person name="Saunders E."/>
            <person name="Detter J.C."/>
            <person name="Tapia R."/>
            <person name="Han C."/>
            <person name="Land M."/>
            <person name="Hauser L."/>
            <person name="Markowitz V."/>
            <person name="Cheng J.-F."/>
            <person name="Hugenholtz P."/>
            <person name="Woyke T."/>
            <person name="Wu D."/>
            <person name="Pukall R."/>
            <person name="Gehrich-Schroeter G."/>
            <person name="Schneider S."/>
            <person name="Klenk H.-P."/>
            <person name="Eisen J.A."/>
        </authorList>
    </citation>
    <scope>NUCLEOTIDE SEQUENCE [LARGE SCALE GENOMIC DNA]</scope>
    <source>
        <strain evidence="17">ATCC 700253 / DSM 10332 / NAL</strain>
    </source>
</reference>
<evidence type="ECO:0000256" key="1">
    <source>
        <dbReference type="ARBA" id="ARBA00003800"/>
    </source>
</evidence>
<dbReference type="EMBL" id="CP003179">
    <property type="protein sequence ID" value="AEW04446.1"/>
    <property type="molecule type" value="Genomic_DNA"/>
</dbReference>
<dbReference type="Gene3D" id="3.30.70.260">
    <property type="match status" value="1"/>
</dbReference>
<keyword evidence="17" id="KW-1185">Reference proteome</keyword>
<dbReference type="InterPro" id="IPR006236">
    <property type="entry name" value="PGDH"/>
</dbReference>
<dbReference type="InterPro" id="IPR029752">
    <property type="entry name" value="D-isomer_DH_CS1"/>
</dbReference>
<dbReference type="Pfam" id="PF01842">
    <property type="entry name" value="ACT"/>
    <property type="match status" value="1"/>
</dbReference>
<evidence type="ECO:0000256" key="5">
    <source>
        <dbReference type="ARBA" id="ARBA00021582"/>
    </source>
</evidence>
<comment type="function">
    <text evidence="1">Catalyzes the reversible oxidation of 3-phospho-D-glycerate to 3-phosphonooxypyruvate, the first step of the phosphorylated L-serine biosynthesis pathway. Also catalyzes the reversible oxidation of 2-hydroxyglutarate to 2-oxoglutarate.</text>
</comment>
<feature type="domain" description="ACT" evidence="15">
    <location>
        <begin position="450"/>
        <end position="522"/>
    </location>
</feature>
<dbReference type="GO" id="GO:0006564">
    <property type="term" value="P:L-serine biosynthetic process"/>
    <property type="evidence" value="ECO:0007669"/>
    <property type="project" value="UniProtKB-UniRule"/>
</dbReference>
<dbReference type="Gene3D" id="3.40.50.720">
    <property type="entry name" value="NAD(P)-binding Rossmann-like Domain"/>
    <property type="match status" value="2"/>
</dbReference>
<dbReference type="PATRIC" id="fig|679936.5.peg.998"/>
<organism evidence="16 17">
    <name type="scientific">Sulfobacillus acidophilus (strain ATCC 700253 / DSM 10332 / NAL)</name>
    <dbReference type="NCBI Taxonomy" id="679936"/>
    <lineage>
        <taxon>Bacteria</taxon>
        <taxon>Bacillati</taxon>
        <taxon>Bacillota</taxon>
        <taxon>Clostridia</taxon>
        <taxon>Eubacteriales</taxon>
        <taxon>Clostridiales Family XVII. Incertae Sedis</taxon>
        <taxon>Sulfobacillus</taxon>
    </lineage>
</organism>
<keyword evidence="7 14" id="KW-0028">Amino-acid biosynthesis</keyword>
<dbReference type="PROSITE" id="PS51671">
    <property type="entry name" value="ACT"/>
    <property type="match status" value="1"/>
</dbReference>
<evidence type="ECO:0000259" key="15">
    <source>
        <dbReference type="PROSITE" id="PS51671"/>
    </source>
</evidence>
<evidence type="ECO:0000256" key="12">
    <source>
        <dbReference type="ARBA" id="ARBA00048126"/>
    </source>
</evidence>
<keyword evidence="9 14" id="KW-0560">Oxidoreductase</keyword>
<evidence type="ECO:0000256" key="8">
    <source>
        <dbReference type="ARBA" id="ARBA00022990"/>
    </source>
</evidence>
<comment type="catalytic activity">
    <reaction evidence="12">
        <text>(R)-2-hydroxyglutarate + NAD(+) = 2-oxoglutarate + NADH + H(+)</text>
        <dbReference type="Rhea" id="RHEA:49612"/>
        <dbReference type="ChEBI" id="CHEBI:15378"/>
        <dbReference type="ChEBI" id="CHEBI:15801"/>
        <dbReference type="ChEBI" id="CHEBI:16810"/>
        <dbReference type="ChEBI" id="CHEBI:57540"/>
        <dbReference type="ChEBI" id="CHEBI:57945"/>
        <dbReference type="EC" id="1.1.1.399"/>
    </reaction>
</comment>
<dbReference type="GO" id="GO:0051287">
    <property type="term" value="F:NAD binding"/>
    <property type="evidence" value="ECO:0007669"/>
    <property type="project" value="UniProtKB-UniRule"/>
</dbReference>
<dbReference type="UniPathway" id="UPA00135">
    <property type="reaction ID" value="UER00196"/>
</dbReference>
<dbReference type="PANTHER" id="PTHR42938">
    <property type="entry name" value="FORMATE DEHYDROGENASE 1"/>
    <property type="match status" value="1"/>
</dbReference>
<sequence length="522" mass="56137">MKPYKILVTEALGPEGLAFLRQHAEVDAYDLLPPEDLPGLMDGYDAVIIRSAHRLTRDIMAGHPRLKVVARAGAGVDNVDLDAATELGLAVINAPGANAIAAAEHTFGLMLAVMRNILLGDQHVREGGWNRQAYLGQELYGKRLGIIGLGRVGRNVARIAHGFRMTVTAYDPYLTDDIFRAHNVTRVTSLEALLPDIDILTIHTPKSGPKLGLDLLSRLPRGAVVINAARGGLIDEDALATLMESGHIQGAGLDVFSSEPPPKTLKLFQFPHVVMTPHLGGSTHEALAEVGVMTARGVIDALNGLTPPNIVNVPIPDIEHDQLHALDYAAQVAGRVFATLNPVPGHHLVLTLSGDIAGSVAPWMRQAVLAAVLQERVDDRVNTVNALIKAEEQGIRLLVEEDGADSGEPTLKLRWEGQPDTETVLTLRQGTPVFKVLAGIPMEIPWPERALITRHQDAPGVVGKVGTLVGQYDINIGDLHLGRTRQGDRALMVLTLDTSPPPALLNAIRALPGIQDVYVFEE</sequence>
<dbReference type="AlphaFoldDB" id="G8TSR9"/>
<dbReference type="InterPro" id="IPR036291">
    <property type="entry name" value="NAD(P)-bd_dom_sf"/>
</dbReference>
<dbReference type="FunFam" id="3.30.70.260:FF:000008">
    <property type="entry name" value="D-3-phosphoglycerate dehydrogenase, chloroplastic"/>
    <property type="match status" value="1"/>
</dbReference>
<dbReference type="EC" id="1.1.1.95" evidence="14"/>
<evidence type="ECO:0000313" key="16">
    <source>
        <dbReference type="EMBL" id="AEW04446.1"/>
    </source>
</evidence>
<keyword evidence="6" id="KW-0597">Phosphoprotein</keyword>
<evidence type="ECO:0000256" key="6">
    <source>
        <dbReference type="ARBA" id="ARBA00022553"/>
    </source>
</evidence>
<name>G8TSR9_SULAD</name>
<evidence type="ECO:0000256" key="4">
    <source>
        <dbReference type="ARBA" id="ARBA00011881"/>
    </source>
</evidence>
<dbReference type="CDD" id="cd04902">
    <property type="entry name" value="ACT_3PGDH-xct"/>
    <property type="match status" value="1"/>
</dbReference>
<dbReference type="SUPFAM" id="SSF143548">
    <property type="entry name" value="Serine metabolism enzymes domain"/>
    <property type="match status" value="1"/>
</dbReference>
<accession>G8TSR9</accession>
<keyword evidence="8" id="KW-0007">Acetylation</keyword>
<dbReference type="PROSITE" id="PS00065">
    <property type="entry name" value="D_2_HYDROXYACID_DH_1"/>
    <property type="match status" value="1"/>
</dbReference>
<comment type="similarity">
    <text evidence="3 14">Belongs to the D-isomer specific 2-hydroxyacid dehydrogenase family.</text>
</comment>
<evidence type="ECO:0000256" key="14">
    <source>
        <dbReference type="RuleBase" id="RU363003"/>
    </source>
</evidence>
<dbReference type="GO" id="GO:0004617">
    <property type="term" value="F:phosphoglycerate dehydrogenase activity"/>
    <property type="evidence" value="ECO:0007669"/>
    <property type="project" value="UniProtKB-UniRule"/>
</dbReference>
<dbReference type="SUPFAM" id="SSF55021">
    <property type="entry name" value="ACT-like"/>
    <property type="match status" value="1"/>
</dbReference>
<dbReference type="HOGENOM" id="CLU_019796_8_1_9"/>
<dbReference type="Gene3D" id="3.30.1330.90">
    <property type="entry name" value="D-3-phosphoglycerate dehydrogenase, domain 3"/>
    <property type="match status" value="1"/>
</dbReference>
<dbReference type="KEGG" id="sap:Sulac_0944"/>
<evidence type="ECO:0000256" key="10">
    <source>
        <dbReference type="ARBA" id="ARBA00023027"/>
    </source>
</evidence>
<evidence type="ECO:0000313" key="17">
    <source>
        <dbReference type="Proteomes" id="UP000005439"/>
    </source>
</evidence>
<dbReference type="InterPro" id="IPR006140">
    <property type="entry name" value="D-isomer_DH_NAD-bd"/>
</dbReference>
<evidence type="ECO:0000256" key="7">
    <source>
        <dbReference type="ARBA" id="ARBA00022605"/>
    </source>
</evidence>
<dbReference type="PANTHER" id="PTHR42938:SF22">
    <property type="entry name" value="D-3-PHOSPHOGLYCERATE DEHYDROGENASE"/>
    <property type="match status" value="1"/>
</dbReference>